<dbReference type="Gene3D" id="1.20.950.20">
    <property type="entry name" value="Transmembrane di-heme cytochromes, Chain C"/>
    <property type="match status" value="1"/>
</dbReference>
<dbReference type="PANTHER" id="PTHR30529">
    <property type="entry name" value="CYTOCHROME B561"/>
    <property type="match status" value="1"/>
</dbReference>
<keyword evidence="3" id="KW-0813">Transport</keyword>
<proteinExistence type="inferred from homology"/>
<evidence type="ECO:0000256" key="6">
    <source>
        <dbReference type="ARBA" id="ARBA00022692"/>
    </source>
</evidence>
<keyword evidence="10" id="KW-0408">Iron</keyword>
<dbReference type="RefSeq" id="WP_099641614.1">
    <property type="nucleotide sequence ID" value="NZ_NKHF01000037.1"/>
</dbReference>
<keyword evidence="6 13" id="KW-0812">Transmembrane</keyword>
<dbReference type="SUPFAM" id="SSF81342">
    <property type="entry name" value="Transmembrane di-heme cytochromes"/>
    <property type="match status" value="1"/>
</dbReference>
<comment type="caution">
    <text evidence="15">The sequence shown here is derived from an EMBL/GenBank/DDBJ whole genome shotgun (WGS) entry which is preliminary data.</text>
</comment>
<keyword evidence="16" id="KW-1185">Reference proteome</keyword>
<dbReference type="AlphaFoldDB" id="A0A2A5JRZ1"/>
<dbReference type="GO" id="GO:0046872">
    <property type="term" value="F:metal ion binding"/>
    <property type="evidence" value="ECO:0007669"/>
    <property type="project" value="UniProtKB-KW"/>
</dbReference>
<keyword evidence="9 13" id="KW-1133">Transmembrane helix</keyword>
<dbReference type="GO" id="GO:0005886">
    <property type="term" value="C:plasma membrane"/>
    <property type="evidence" value="ECO:0007669"/>
    <property type="project" value="UniProtKB-SubCell"/>
</dbReference>
<keyword evidence="11 13" id="KW-0472">Membrane</keyword>
<dbReference type="InterPro" id="IPR016174">
    <property type="entry name" value="Di-haem_cyt_TM"/>
</dbReference>
<feature type="transmembrane region" description="Helical" evidence="13">
    <location>
        <begin position="12"/>
        <end position="34"/>
    </location>
</feature>
<dbReference type="InterPro" id="IPR011577">
    <property type="entry name" value="Cyt_b561_bac/Ni-Hgenase"/>
</dbReference>
<evidence type="ECO:0000256" key="3">
    <source>
        <dbReference type="ARBA" id="ARBA00022448"/>
    </source>
</evidence>
<comment type="cofactor">
    <cofactor evidence="1">
        <name>heme b</name>
        <dbReference type="ChEBI" id="CHEBI:60344"/>
    </cofactor>
</comment>
<feature type="transmembrane region" description="Helical" evidence="13">
    <location>
        <begin position="54"/>
        <end position="71"/>
    </location>
</feature>
<organism evidence="15 16">
    <name type="scientific">Pseudoalteromonas piscicida</name>
    <dbReference type="NCBI Taxonomy" id="43662"/>
    <lineage>
        <taxon>Bacteria</taxon>
        <taxon>Pseudomonadati</taxon>
        <taxon>Pseudomonadota</taxon>
        <taxon>Gammaproteobacteria</taxon>
        <taxon>Alteromonadales</taxon>
        <taxon>Pseudoalteromonadaceae</taxon>
        <taxon>Pseudoalteromonas</taxon>
    </lineage>
</organism>
<dbReference type="PANTHER" id="PTHR30529:SF1">
    <property type="entry name" value="CYTOCHROME B561 HOMOLOG 2"/>
    <property type="match status" value="1"/>
</dbReference>
<keyword evidence="5" id="KW-0349">Heme</keyword>
<keyword evidence="7" id="KW-0479">Metal-binding</keyword>
<dbReference type="InterPro" id="IPR052168">
    <property type="entry name" value="Cytochrome_b561_oxidase"/>
</dbReference>
<dbReference type="OrthoDB" id="9793784at2"/>
<feature type="domain" description="Cytochrome b561 bacterial/Ni-hydrogenase" evidence="14">
    <location>
        <begin position="8"/>
        <end position="181"/>
    </location>
</feature>
<dbReference type="GO" id="GO:0020037">
    <property type="term" value="F:heme binding"/>
    <property type="evidence" value="ECO:0007669"/>
    <property type="project" value="TreeGrafter"/>
</dbReference>
<evidence type="ECO:0000256" key="9">
    <source>
        <dbReference type="ARBA" id="ARBA00022989"/>
    </source>
</evidence>
<comment type="similarity">
    <text evidence="12">Belongs to the cytochrome b561 family.</text>
</comment>
<evidence type="ECO:0000256" key="5">
    <source>
        <dbReference type="ARBA" id="ARBA00022617"/>
    </source>
</evidence>
<evidence type="ECO:0000256" key="12">
    <source>
        <dbReference type="ARBA" id="ARBA00037975"/>
    </source>
</evidence>
<evidence type="ECO:0000256" key="8">
    <source>
        <dbReference type="ARBA" id="ARBA00022982"/>
    </source>
</evidence>
<evidence type="ECO:0000256" key="7">
    <source>
        <dbReference type="ARBA" id="ARBA00022723"/>
    </source>
</evidence>
<dbReference type="GO" id="GO:0009055">
    <property type="term" value="F:electron transfer activity"/>
    <property type="evidence" value="ECO:0007669"/>
    <property type="project" value="InterPro"/>
</dbReference>
<evidence type="ECO:0000313" key="16">
    <source>
        <dbReference type="Proteomes" id="UP000228621"/>
    </source>
</evidence>
<comment type="subcellular location">
    <subcellularLocation>
        <location evidence="2">Cell membrane</location>
        <topology evidence="2">Multi-pass membrane protein</topology>
    </subcellularLocation>
</comment>
<feature type="transmembrane region" description="Helical" evidence="13">
    <location>
        <begin position="91"/>
        <end position="113"/>
    </location>
</feature>
<gene>
    <name evidence="15" type="ORF">CEX98_08245</name>
</gene>
<dbReference type="GO" id="GO:0022904">
    <property type="term" value="P:respiratory electron transport chain"/>
    <property type="evidence" value="ECO:0007669"/>
    <property type="project" value="InterPro"/>
</dbReference>
<evidence type="ECO:0000256" key="4">
    <source>
        <dbReference type="ARBA" id="ARBA00022475"/>
    </source>
</evidence>
<evidence type="ECO:0000256" key="2">
    <source>
        <dbReference type="ARBA" id="ARBA00004651"/>
    </source>
</evidence>
<dbReference type="EMBL" id="NKHF01000037">
    <property type="protein sequence ID" value="PCK32166.1"/>
    <property type="molecule type" value="Genomic_DNA"/>
</dbReference>
<dbReference type="Pfam" id="PF01292">
    <property type="entry name" value="Ni_hydr_CYTB"/>
    <property type="match status" value="1"/>
</dbReference>
<reference evidence="16" key="1">
    <citation type="journal article" date="2019" name="Genome Announc.">
        <title>Draft Genome Sequence of Pseudoalteromonas piscicida Strain 36Y ROTHPW, an Hypersaline Seawater Isolate from the South Coast of Sonora, Mexico.</title>
        <authorList>
            <person name="Sanchez-Diaz R."/>
            <person name="Molina-Garza Z.J."/>
            <person name="Cruz-Suarez L.E."/>
            <person name="Selvin J."/>
            <person name="Kiran G.S."/>
            <person name="Ibarra-Gamez J.C."/>
            <person name="Gomez-Gil B."/>
            <person name="Galaviz-Silva L."/>
        </authorList>
    </citation>
    <scope>NUCLEOTIDE SEQUENCE [LARGE SCALE GENOMIC DNA]</scope>
    <source>
        <strain evidence="16">36Y_RITHPW</strain>
    </source>
</reference>
<evidence type="ECO:0000259" key="14">
    <source>
        <dbReference type="Pfam" id="PF01292"/>
    </source>
</evidence>
<keyword evidence="4" id="KW-1003">Cell membrane</keyword>
<evidence type="ECO:0000256" key="10">
    <source>
        <dbReference type="ARBA" id="ARBA00023004"/>
    </source>
</evidence>
<name>A0A2A5JRZ1_PSEO7</name>
<keyword evidence="8" id="KW-0249">Electron transport</keyword>
<sequence>MFKNTPHRYGLVAIVFHWLSALVVFGMFGLGLYMVELSYYDPFYRDGLNIHKSTGILLAALILIRMVWKVLNPSVKPVSEATKLEQIQNLVARVVHVILYLGLLTLFATGYLISTSDGRAIEVFNWFSVASMGELFDNQSDLAGTVHLYVAWGLIGVVTLHILGALKHHFINKDQTLVRMLKVLNSKKVED</sequence>
<protein>
    <submittedName>
        <fullName evidence="15">Cytochrome B</fullName>
    </submittedName>
</protein>
<accession>A0A2A5JRZ1</accession>
<evidence type="ECO:0000256" key="11">
    <source>
        <dbReference type="ARBA" id="ARBA00023136"/>
    </source>
</evidence>
<evidence type="ECO:0000313" key="15">
    <source>
        <dbReference type="EMBL" id="PCK32166.1"/>
    </source>
</evidence>
<evidence type="ECO:0000256" key="13">
    <source>
        <dbReference type="SAM" id="Phobius"/>
    </source>
</evidence>
<dbReference type="Proteomes" id="UP000228621">
    <property type="component" value="Unassembled WGS sequence"/>
</dbReference>
<evidence type="ECO:0000256" key="1">
    <source>
        <dbReference type="ARBA" id="ARBA00001970"/>
    </source>
</evidence>
<feature type="transmembrane region" description="Helical" evidence="13">
    <location>
        <begin position="146"/>
        <end position="166"/>
    </location>
</feature>